<gene>
    <name evidence="7" type="primary">YAF9</name>
    <name evidence="7" type="ORF">HK097_000291</name>
</gene>
<keyword evidence="8" id="KW-1185">Reference proteome</keyword>
<comment type="caution">
    <text evidence="7">The sequence shown here is derived from an EMBL/GenBank/DDBJ whole genome shotgun (WGS) entry which is preliminary data.</text>
</comment>
<dbReference type="AlphaFoldDB" id="A0AAD5SI50"/>
<dbReference type="EMBL" id="JADGJD010000104">
    <property type="protein sequence ID" value="KAJ3054934.1"/>
    <property type="molecule type" value="Genomic_DNA"/>
</dbReference>
<evidence type="ECO:0000259" key="6">
    <source>
        <dbReference type="PROSITE" id="PS51037"/>
    </source>
</evidence>
<sequence>MSGNKRMKGVMVVRPFIYGSHSAQVTKRDTPADPSHTHKWTVYVRGLHNEDISYMIKKVQFKLHDSFASPVRIIESHPFEVTETGWGEFEIEIQITFHENLKQFTLYHFLALYHKDNPDSQSKKAVIAESYDEAIFNEPTEDMFKTLEKHPVPPASKKNTNAMFTPQAEQEELRKIAETQKKVLDEIDRYRALIQAEQQRQKAKHEAVKMETD</sequence>
<evidence type="ECO:0000256" key="4">
    <source>
        <dbReference type="ARBA" id="ARBA00023242"/>
    </source>
</evidence>
<feature type="domain" description="YEATS" evidence="6">
    <location>
        <begin position="6"/>
        <end position="150"/>
    </location>
</feature>
<dbReference type="GO" id="GO:0006355">
    <property type="term" value="P:regulation of DNA-templated transcription"/>
    <property type="evidence" value="ECO:0007669"/>
    <property type="project" value="InterPro"/>
</dbReference>
<dbReference type="GO" id="GO:0005634">
    <property type="term" value="C:nucleus"/>
    <property type="evidence" value="ECO:0007669"/>
    <property type="project" value="UniProtKB-SubCell"/>
</dbReference>
<name>A0AAD5SI50_9FUNG</name>
<keyword evidence="3" id="KW-0804">Transcription</keyword>
<reference evidence="7" key="1">
    <citation type="submission" date="2020-05" db="EMBL/GenBank/DDBJ databases">
        <title>Phylogenomic resolution of chytrid fungi.</title>
        <authorList>
            <person name="Stajich J.E."/>
            <person name="Amses K."/>
            <person name="Simmons R."/>
            <person name="Seto K."/>
            <person name="Myers J."/>
            <person name="Bonds A."/>
            <person name="Quandt C.A."/>
            <person name="Barry K."/>
            <person name="Liu P."/>
            <person name="Grigoriev I."/>
            <person name="Longcore J.E."/>
            <person name="James T.Y."/>
        </authorList>
    </citation>
    <scope>NUCLEOTIDE SEQUENCE</scope>
    <source>
        <strain evidence="7">JEL0318</strain>
    </source>
</reference>
<evidence type="ECO:0000256" key="3">
    <source>
        <dbReference type="ARBA" id="ARBA00023163"/>
    </source>
</evidence>
<dbReference type="PROSITE" id="PS51037">
    <property type="entry name" value="YEATS"/>
    <property type="match status" value="1"/>
</dbReference>
<proteinExistence type="predicted"/>
<dbReference type="InterPro" id="IPR038704">
    <property type="entry name" value="YEAST_sf"/>
</dbReference>
<keyword evidence="2" id="KW-0805">Transcription regulation</keyword>
<dbReference type="GO" id="GO:0000785">
    <property type="term" value="C:chromatin"/>
    <property type="evidence" value="ECO:0007669"/>
    <property type="project" value="UniProtKB-ARBA"/>
</dbReference>
<dbReference type="Pfam" id="PF03366">
    <property type="entry name" value="YEATS"/>
    <property type="match status" value="1"/>
</dbReference>
<dbReference type="PANTHER" id="PTHR47573:SF1">
    <property type="entry name" value="PROTEIN AF-9 HOMOLOG"/>
    <property type="match status" value="1"/>
</dbReference>
<evidence type="ECO:0000256" key="2">
    <source>
        <dbReference type="ARBA" id="ARBA00023015"/>
    </source>
</evidence>
<dbReference type="InterPro" id="IPR005033">
    <property type="entry name" value="YEATS"/>
</dbReference>
<comment type="subcellular location">
    <subcellularLocation>
        <location evidence="5">Nucleus</location>
    </subcellularLocation>
</comment>
<evidence type="ECO:0000313" key="8">
    <source>
        <dbReference type="Proteomes" id="UP001212841"/>
    </source>
</evidence>
<dbReference type="Proteomes" id="UP001212841">
    <property type="component" value="Unassembled WGS sequence"/>
</dbReference>
<accession>A0AAD5SI50</accession>
<dbReference type="Gene3D" id="2.60.40.1970">
    <property type="entry name" value="YEATS domain"/>
    <property type="match status" value="1"/>
</dbReference>
<evidence type="ECO:0000313" key="7">
    <source>
        <dbReference type="EMBL" id="KAJ3054934.1"/>
    </source>
</evidence>
<protein>
    <recommendedName>
        <fullName evidence="1">Protein AF-9 homolog</fullName>
    </recommendedName>
</protein>
<dbReference type="PANTHER" id="PTHR47573">
    <property type="entry name" value="PROTEIN AF-9 HOMOLOG"/>
    <property type="match status" value="1"/>
</dbReference>
<organism evidence="7 8">
    <name type="scientific">Rhizophlyctis rosea</name>
    <dbReference type="NCBI Taxonomy" id="64517"/>
    <lineage>
        <taxon>Eukaryota</taxon>
        <taxon>Fungi</taxon>
        <taxon>Fungi incertae sedis</taxon>
        <taxon>Chytridiomycota</taxon>
        <taxon>Chytridiomycota incertae sedis</taxon>
        <taxon>Chytridiomycetes</taxon>
        <taxon>Rhizophlyctidales</taxon>
        <taxon>Rhizophlyctidaceae</taxon>
        <taxon>Rhizophlyctis</taxon>
    </lineage>
</organism>
<evidence type="ECO:0000256" key="5">
    <source>
        <dbReference type="PROSITE-ProRule" id="PRU00376"/>
    </source>
</evidence>
<evidence type="ECO:0000256" key="1">
    <source>
        <dbReference type="ARBA" id="ARBA00022408"/>
    </source>
</evidence>
<keyword evidence="4 5" id="KW-0539">Nucleus</keyword>
<dbReference type="InterPro" id="IPR055129">
    <property type="entry name" value="YEATS_dom"/>
</dbReference>